<evidence type="ECO:0000313" key="14">
    <source>
        <dbReference type="Proteomes" id="UP001149090"/>
    </source>
</evidence>
<keyword evidence="4 10" id="KW-0963">Cytoplasm</keyword>
<dbReference type="Proteomes" id="UP001149090">
    <property type="component" value="Unassembled WGS sequence"/>
</dbReference>
<dbReference type="InterPro" id="IPR040017">
    <property type="entry name" value="XPOT"/>
</dbReference>
<dbReference type="InterPro" id="IPR045546">
    <property type="entry name" value="Exportin-T_C"/>
</dbReference>
<keyword evidence="5 10" id="KW-0820">tRNA-binding</keyword>
<evidence type="ECO:0000256" key="2">
    <source>
        <dbReference type="ARBA" id="ARBA00018928"/>
    </source>
</evidence>
<evidence type="ECO:0000256" key="10">
    <source>
        <dbReference type="RuleBase" id="RU366037"/>
    </source>
</evidence>
<keyword evidence="3 10" id="KW-0813">Transport</keyword>
<dbReference type="GO" id="GO:0005737">
    <property type="term" value="C:cytoplasm"/>
    <property type="evidence" value="ECO:0007669"/>
    <property type="project" value="UniProtKB-SubCell"/>
</dbReference>
<reference evidence="13" key="1">
    <citation type="submission" date="2022-10" db="EMBL/GenBank/DDBJ databases">
        <title>Novel sulphate-reducing endosymbionts in the free-living metamonad Anaeramoeba.</title>
        <authorList>
            <person name="Jerlstrom-Hultqvist J."/>
            <person name="Cepicka I."/>
            <person name="Gallot-Lavallee L."/>
            <person name="Salas-Leiva D."/>
            <person name="Curtis B.A."/>
            <person name="Zahonova K."/>
            <person name="Pipaliya S."/>
            <person name="Dacks J."/>
            <person name="Roger A.J."/>
        </authorList>
    </citation>
    <scope>NUCLEOTIDE SEQUENCE</scope>
    <source>
        <strain evidence="13">BMAN</strain>
    </source>
</reference>
<evidence type="ECO:0000256" key="7">
    <source>
        <dbReference type="ARBA" id="ARBA00023242"/>
    </source>
</evidence>
<evidence type="ECO:0000256" key="9">
    <source>
        <dbReference type="ARBA" id="ARBA00032199"/>
    </source>
</evidence>
<comment type="subcellular location">
    <subcellularLocation>
        <location evidence="1 10">Cytoplasm</location>
    </subcellularLocation>
    <subcellularLocation>
        <location evidence="10">Nucleus</location>
    </subcellularLocation>
    <text evidence="10">Shuttles between the nucleus and the cytoplasm.</text>
</comment>
<evidence type="ECO:0000313" key="13">
    <source>
        <dbReference type="EMBL" id="KAJ5072270.1"/>
    </source>
</evidence>
<evidence type="ECO:0000256" key="1">
    <source>
        <dbReference type="ARBA" id="ARBA00004496"/>
    </source>
</evidence>
<dbReference type="InterPro" id="IPR011989">
    <property type="entry name" value="ARM-like"/>
</dbReference>
<dbReference type="Pfam" id="PF19282">
    <property type="entry name" value="Exportin-T"/>
    <property type="match status" value="1"/>
</dbReference>
<proteinExistence type="inferred from homology"/>
<comment type="function">
    <text evidence="10">tRNA nucleus export receptor which facilitates tRNA translocation across the nuclear pore complex.</text>
</comment>
<keyword evidence="14" id="KW-1185">Reference proteome</keyword>
<evidence type="ECO:0000256" key="4">
    <source>
        <dbReference type="ARBA" id="ARBA00022490"/>
    </source>
</evidence>
<evidence type="ECO:0000256" key="3">
    <source>
        <dbReference type="ARBA" id="ARBA00022448"/>
    </source>
</evidence>
<evidence type="ECO:0000259" key="11">
    <source>
        <dbReference type="Pfam" id="PF08389"/>
    </source>
</evidence>
<evidence type="ECO:0000259" key="12">
    <source>
        <dbReference type="Pfam" id="PF19282"/>
    </source>
</evidence>
<dbReference type="OrthoDB" id="26399at2759"/>
<dbReference type="GO" id="GO:0071528">
    <property type="term" value="P:tRNA re-export from nucleus"/>
    <property type="evidence" value="ECO:0007669"/>
    <property type="project" value="UniProtKB-UniRule"/>
</dbReference>
<evidence type="ECO:0000256" key="6">
    <source>
        <dbReference type="ARBA" id="ARBA00022884"/>
    </source>
</evidence>
<dbReference type="GO" id="GO:0005643">
    <property type="term" value="C:nuclear pore"/>
    <property type="evidence" value="ECO:0007669"/>
    <property type="project" value="TreeGrafter"/>
</dbReference>
<dbReference type="PANTHER" id="PTHR15952">
    <property type="entry name" value="EXPORTIN-T/LOS1"/>
    <property type="match status" value="1"/>
</dbReference>
<comment type="similarity">
    <text evidence="10">Belongs to the exportin family.</text>
</comment>
<accession>A0A9Q0LI52</accession>
<dbReference type="PANTHER" id="PTHR15952:SF11">
    <property type="entry name" value="EXPORTIN-T"/>
    <property type="match status" value="1"/>
</dbReference>
<comment type="caution">
    <text evidence="13">The sequence shown here is derived from an EMBL/GenBank/DDBJ whole genome shotgun (WGS) entry which is preliminary data.</text>
</comment>
<keyword evidence="6 10" id="KW-0694">RNA-binding</keyword>
<dbReference type="GO" id="GO:0031267">
    <property type="term" value="F:small GTPase binding"/>
    <property type="evidence" value="ECO:0007669"/>
    <property type="project" value="InterPro"/>
</dbReference>
<dbReference type="AlphaFoldDB" id="A0A9Q0LI52"/>
<feature type="domain" description="Exportin-1/Importin-beta-like" evidence="11">
    <location>
        <begin position="106"/>
        <end position="256"/>
    </location>
</feature>
<dbReference type="GO" id="GO:0000049">
    <property type="term" value="F:tRNA binding"/>
    <property type="evidence" value="ECO:0007669"/>
    <property type="project" value="UniProtKB-UniRule"/>
</dbReference>
<dbReference type="InterPro" id="IPR016024">
    <property type="entry name" value="ARM-type_fold"/>
</dbReference>
<dbReference type="Gene3D" id="1.25.10.10">
    <property type="entry name" value="Leucine-rich Repeat Variant"/>
    <property type="match status" value="1"/>
</dbReference>
<evidence type="ECO:0000256" key="8">
    <source>
        <dbReference type="ARBA" id="ARBA00029784"/>
    </source>
</evidence>
<dbReference type="GO" id="GO:0016363">
    <property type="term" value="C:nuclear matrix"/>
    <property type="evidence" value="ECO:0007669"/>
    <property type="project" value="TreeGrafter"/>
</dbReference>
<sequence length="998" mass="116575">MEEFDHQLDELKLLILTTSNPNIKQEEQKDVVQLLEEFKNTTDSWKLAFYGVFYKKNVNSQLLIFLLSVLSEALEKNPSQFSSDQLNEFKLEVMKWINNSTNAPIFFKNKIAQLFILLTKIEFPERWPNAWTDLITIINQSENNQQLFYRIDTLNRILESLDYYLSPYQIHSPNEVSKIKDDLRLNNVFETIVPLILSTIKLAKNENEVFVNNCFRAISLHIHWFEVSLVVDQDFISEMSSYFSPQTFCEGAFMCLQEIIKKGMDPEAKINLIEELQIKEGILAIELTNEDDIDFYIWISKIVGVIGLKICECSSKILKNINDAQMVEQIWSHLEGWLAVCFRFALSIEQNQDKPILTESQQEYVSQVIEIVITNSKFTDEYDFYNTDTYEQDFQQYRVELLKIFRNIYRLWSSPVENLYTNLLQSIMEAINSGNQVHFSEVEIVLELIYIILDVIPVGDFEKKKSIQNENESFLYQVISTIITSPLSSFQHRSVTPKFFYLVSKVSRFFNLNTEFIPGVMKAFLDERGLLNPDEYIRSEICDSLLRFITETRYHLHPFISDIFASLAPLLEISLQKDSTFFSLDKQLVIFEITGCVLDLSFLKRIKIRNTTDQTNQNQQEVLLEPEEVFLQIINLIGSSITKILAQYSPNNGFSEPYFITLLGHCISSITSFVKRFSTSIQKNEKIVEISNGISDLIWQIATTVVESSEIRQRIIDFCHRIVISLGLNAIPIFSKVIWKMFETSEEFKSRLLPILDEFFIEIVNKISQKIQFLSQKWESELQQEIQHKEDEKLQSNINSIENLKLAVKRSETRREQVLIKQSYHSFLLSVIKNCPELFLTDKNSSHLEEILFAIINDLNSESENNQILMTCFNFFDYSISQWVGTVNGYQNFLFQNVVPLLFDFSVFQDKNHLILGELTQIQFTLIKKCPNDFLDHLKSVVFPALLSNFGDETDLFANQYLNYLNSFLQEKNQKQIAILKREFKEFLQNLFTKISQK</sequence>
<organism evidence="13 14">
    <name type="scientific">Anaeramoeba ignava</name>
    <name type="common">Anaerobic marine amoeba</name>
    <dbReference type="NCBI Taxonomy" id="1746090"/>
    <lineage>
        <taxon>Eukaryota</taxon>
        <taxon>Metamonada</taxon>
        <taxon>Anaeramoebidae</taxon>
        <taxon>Anaeramoeba</taxon>
    </lineage>
</organism>
<protein>
    <recommendedName>
        <fullName evidence="2 10">Exportin-T</fullName>
    </recommendedName>
    <alternativeName>
        <fullName evidence="8 10">Exportin(tRNA)</fullName>
    </alternativeName>
    <alternativeName>
        <fullName evidence="9 10">tRNA exportin</fullName>
    </alternativeName>
</protein>
<dbReference type="EMBL" id="JAPDFW010000081">
    <property type="protein sequence ID" value="KAJ5072270.1"/>
    <property type="molecule type" value="Genomic_DNA"/>
</dbReference>
<evidence type="ECO:0000256" key="5">
    <source>
        <dbReference type="ARBA" id="ARBA00022555"/>
    </source>
</evidence>
<dbReference type="Pfam" id="PF08389">
    <property type="entry name" value="Xpo1"/>
    <property type="match status" value="1"/>
</dbReference>
<name>A0A9Q0LI52_ANAIG</name>
<feature type="domain" description="Exportin-T C-terminal" evidence="12">
    <location>
        <begin position="351"/>
        <end position="973"/>
    </location>
</feature>
<keyword evidence="7 10" id="KW-0539">Nucleus</keyword>
<gene>
    <name evidence="13" type="ORF">M0811_01284</name>
</gene>
<dbReference type="SUPFAM" id="SSF48371">
    <property type="entry name" value="ARM repeat"/>
    <property type="match status" value="1"/>
</dbReference>
<dbReference type="InterPro" id="IPR013598">
    <property type="entry name" value="Exportin-1/Importin-b-like"/>
</dbReference>